<evidence type="ECO:0000313" key="2">
    <source>
        <dbReference type="Proteomes" id="UP001595901"/>
    </source>
</evidence>
<sequence>MLELKPEIIQALVDMNFVEQYEGLSDEYAADVIPPDERLRDIDVDTVIEIIENMGYKTSYDKKEKFFKIECKTNNKLGLQFNVHLVLRGGSVELIWDVEHNGIIELGPAIGYLPVLIDEKNSPIPLPAVLSYEELEEVLKINFDMFKQFQDLLIAHYEQEENQ</sequence>
<comment type="caution">
    <text evidence="1">The sequence shown here is derived from an EMBL/GenBank/DDBJ whole genome shotgun (WGS) entry which is preliminary data.</text>
</comment>
<organism evidence="1 2">
    <name type="scientific">Streptococcus dentapri</name>
    <dbReference type="NCBI Taxonomy" id="573564"/>
    <lineage>
        <taxon>Bacteria</taxon>
        <taxon>Bacillati</taxon>
        <taxon>Bacillota</taxon>
        <taxon>Bacilli</taxon>
        <taxon>Lactobacillales</taxon>
        <taxon>Streptococcaceae</taxon>
        <taxon>Streptococcus</taxon>
    </lineage>
</organism>
<dbReference type="RefSeq" id="WP_380431831.1">
    <property type="nucleotide sequence ID" value="NZ_JBHSAC010000054.1"/>
</dbReference>
<proteinExistence type="predicted"/>
<name>A0ABV8D1J2_9STRE</name>
<evidence type="ECO:0000313" key="1">
    <source>
        <dbReference type="EMBL" id="MFC3932419.1"/>
    </source>
</evidence>
<reference evidence="2" key="1">
    <citation type="journal article" date="2019" name="Int. J. Syst. Evol. Microbiol.">
        <title>The Global Catalogue of Microorganisms (GCM) 10K type strain sequencing project: providing services to taxonomists for standard genome sequencing and annotation.</title>
        <authorList>
            <consortium name="The Broad Institute Genomics Platform"/>
            <consortium name="The Broad Institute Genome Sequencing Center for Infectious Disease"/>
            <person name="Wu L."/>
            <person name="Ma J."/>
        </authorList>
    </citation>
    <scope>NUCLEOTIDE SEQUENCE [LARGE SCALE GENOMIC DNA]</scope>
    <source>
        <strain evidence="2">CCUG 58728</strain>
    </source>
</reference>
<keyword evidence="2" id="KW-1185">Reference proteome</keyword>
<accession>A0ABV8D1J2</accession>
<dbReference type="EMBL" id="JBHSAC010000054">
    <property type="protein sequence ID" value="MFC3932419.1"/>
    <property type="molecule type" value="Genomic_DNA"/>
</dbReference>
<dbReference type="Proteomes" id="UP001595901">
    <property type="component" value="Unassembled WGS sequence"/>
</dbReference>
<gene>
    <name evidence="1" type="ORF">ACFOSE_06520</name>
</gene>
<protein>
    <submittedName>
        <fullName evidence="1">Uncharacterized protein</fullName>
    </submittedName>
</protein>